<name>A0ABR8X9R5_9BACL</name>
<evidence type="ECO:0000313" key="2">
    <source>
        <dbReference type="Proteomes" id="UP000640930"/>
    </source>
</evidence>
<evidence type="ECO:0000313" key="1">
    <source>
        <dbReference type="EMBL" id="MBD8026045.1"/>
    </source>
</evidence>
<accession>A0ABR8X9R5</accession>
<reference evidence="1 2" key="1">
    <citation type="submission" date="2020-08" db="EMBL/GenBank/DDBJ databases">
        <title>A Genomic Blueprint of the Chicken Gut Microbiome.</title>
        <authorList>
            <person name="Gilroy R."/>
            <person name="Ravi A."/>
            <person name="Getino M."/>
            <person name="Pursley I."/>
            <person name="Horton D.L."/>
            <person name="Alikhan N.-F."/>
            <person name="Baker D."/>
            <person name="Gharbi K."/>
            <person name="Hall N."/>
            <person name="Watson M."/>
            <person name="Adriaenssens E.M."/>
            <person name="Foster-Nyarko E."/>
            <person name="Jarju S."/>
            <person name="Secka A."/>
            <person name="Antonio M."/>
            <person name="Oren A."/>
            <person name="Chaudhuri R."/>
            <person name="La Ragione R.M."/>
            <person name="Hildebrand F."/>
            <person name="Pallen M.J."/>
        </authorList>
    </citation>
    <scope>NUCLEOTIDE SEQUENCE [LARGE SCALE GENOMIC DNA]</scope>
    <source>
        <strain evidence="1 2">Re31</strain>
    </source>
</reference>
<gene>
    <name evidence="1" type="ORF">H9636_05175</name>
</gene>
<dbReference type="RefSeq" id="WP_191706558.1">
    <property type="nucleotide sequence ID" value="NZ_JACSQA010000004.1"/>
</dbReference>
<dbReference type="Proteomes" id="UP000640930">
    <property type="component" value="Unassembled WGS sequence"/>
</dbReference>
<dbReference type="EMBL" id="JACSQA010000004">
    <property type="protein sequence ID" value="MBD8026045.1"/>
    <property type="molecule type" value="Genomic_DNA"/>
</dbReference>
<proteinExistence type="predicted"/>
<keyword evidence="2" id="KW-1185">Reference proteome</keyword>
<sequence length="255" mass="31164">MEVRLLKKGYKNDEQFYKDFIDDQIKYKDEYFSDEIVYISEAPDFPIYMGKGSESEKKSLFLKAFNVLSEYYLYTARDIHFEEVFWHTLLVVHKRDFLLQEYPIIKESFKEFKNIVVKDFNWENYIYKCVLGAQYVNDLVLDDSKRNYYYELIFDNLDMYNYIIKYEIFRNDKFLLNILDLIDELNLSKVMKAKIKDREDLGKDPRVGRFVIFEFNKSYPIIMSPMLDKDELKRYFLEYLSYYYDITQIQTLVEI</sequence>
<protein>
    <submittedName>
        <fullName evidence="1">Uncharacterized protein</fullName>
    </submittedName>
</protein>
<organism evidence="1 2">
    <name type="scientific">Ureibacillus galli</name>
    <dbReference type="NCBI Taxonomy" id="2762222"/>
    <lineage>
        <taxon>Bacteria</taxon>
        <taxon>Bacillati</taxon>
        <taxon>Bacillota</taxon>
        <taxon>Bacilli</taxon>
        <taxon>Bacillales</taxon>
        <taxon>Caryophanaceae</taxon>
        <taxon>Ureibacillus</taxon>
    </lineage>
</organism>
<comment type="caution">
    <text evidence="1">The sequence shown here is derived from an EMBL/GenBank/DDBJ whole genome shotgun (WGS) entry which is preliminary data.</text>
</comment>